<feature type="transmembrane region" description="Helical" evidence="1">
    <location>
        <begin position="153"/>
        <end position="174"/>
    </location>
</feature>
<evidence type="ECO:0000313" key="4">
    <source>
        <dbReference type="Proteomes" id="UP000322976"/>
    </source>
</evidence>
<dbReference type="AlphaFoldDB" id="A0A5D8QC60"/>
<feature type="transmembrane region" description="Helical" evidence="1">
    <location>
        <begin position="117"/>
        <end position="141"/>
    </location>
</feature>
<feature type="transmembrane region" description="Helical" evidence="1">
    <location>
        <begin position="45"/>
        <end position="62"/>
    </location>
</feature>
<gene>
    <name evidence="3" type="ORF">FWJ32_06480</name>
</gene>
<dbReference type="PANTHER" id="PTHR35793:SF2">
    <property type="entry name" value="INNER MEMBRANE PROTEIN YJIG"/>
    <property type="match status" value="1"/>
</dbReference>
<reference evidence="3 4" key="1">
    <citation type="submission" date="2019-08" db="EMBL/GenBank/DDBJ databases">
        <title>Calorimonas adulescens gen. nov., sp. nov., an anaerobic thermophilic bacterium from Sakhalin hot spring.</title>
        <authorList>
            <person name="Khomyakova M.A."/>
            <person name="Merkel A.Y."/>
            <person name="Novikov A."/>
            <person name="Bonch-Osmolovskaya E.A."/>
            <person name="Slobodkin A.I."/>
        </authorList>
    </citation>
    <scope>NUCLEOTIDE SEQUENCE [LARGE SCALE GENOMIC DNA]</scope>
    <source>
        <strain evidence="3 4">A05MB</strain>
    </source>
</reference>
<keyword evidence="4" id="KW-1185">Reference proteome</keyword>
<sequence length="175" mass="18645">MQGMNSLSRYIIPLLLVGIPFIGIIKGVKVYEVFVEGAKEGLKTVVNILPYLIAMLVAVNMFRESGAMEIVVETIGRLTSAAGIPVELLPLAILRPLSGSASLGIAMDLIREYGPDSYIGILASMIYGSSEATLYVLSVYFGAIGIKKMRYALLAGLASDVIGILISCLIASLLF</sequence>
<evidence type="ECO:0000256" key="1">
    <source>
        <dbReference type="SAM" id="Phobius"/>
    </source>
</evidence>
<proteinExistence type="predicted"/>
<dbReference type="Proteomes" id="UP000322976">
    <property type="component" value="Unassembled WGS sequence"/>
</dbReference>
<dbReference type="InterPro" id="IPR052549">
    <property type="entry name" value="SpmB"/>
</dbReference>
<feature type="domain" description="Nucleoside transporter/FeoB GTPase Gate" evidence="2">
    <location>
        <begin position="45"/>
        <end position="147"/>
    </location>
</feature>
<feature type="transmembrane region" description="Helical" evidence="1">
    <location>
        <begin position="74"/>
        <end position="97"/>
    </location>
</feature>
<dbReference type="GO" id="GO:0005886">
    <property type="term" value="C:plasma membrane"/>
    <property type="evidence" value="ECO:0007669"/>
    <property type="project" value="TreeGrafter"/>
</dbReference>
<keyword evidence="1" id="KW-0812">Transmembrane</keyword>
<organism evidence="3 4">
    <name type="scientific">Calorimonas adulescens</name>
    <dbReference type="NCBI Taxonomy" id="2606906"/>
    <lineage>
        <taxon>Bacteria</taxon>
        <taxon>Bacillati</taxon>
        <taxon>Bacillota</taxon>
        <taxon>Clostridia</taxon>
        <taxon>Thermoanaerobacterales</taxon>
        <taxon>Thermoanaerobacteraceae</taxon>
        <taxon>Calorimonas</taxon>
    </lineage>
</organism>
<comment type="caution">
    <text evidence="3">The sequence shown here is derived from an EMBL/GenBank/DDBJ whole genome shotgun (WGS) entry which is preliminary data.</text>
</comment>
<dbReference type="EMBL" id="VTPS01000008">
    <property type="protein sequence ID" value="TZE82131.1"/>
    <property type="molecule type" value="Genomic_DNA"/>
</dbReference>
<evidence type="ECO:0000313" key="3">
    <source>
        <dbReference type="EMBL" id="TZE82131.1"/>
    </source>
</evidence>
<dbReference type="PANTHER" id="PTHR35793">
    <property type="entry name" value="INNER MEMBRANE PROTEIN YJIG"/>
    <property type="match status" value="1"/>
</dbReference>
<evidence type="ECO:0000259" key="2">
    <source>
        <dbReference type="Pfam" id="PF07670"/>
    </source>
</evidence>
<feature type="transmembrane region" description="Helical" evidence="1">
    <location>
        <begin position="7"/>
        <end position="25"/>
    </location>
</feature>
<name>A0A5D8QC60_9THEO</name>
<dbReference type="Pfam" id="PF07670">
    <property type="entry name" value="Gate"/>
    <property type="match status" value="1"/>
</dbReference>
<protein>
    <submittedName>
        <fullName evidence="3">Spore maturation protein</fullName>
    </submittedName>
</protein>
<accession>A0A5D8QC60</accession>
<keyword evidence="1" id="KW-1133">Transmembrane helix</keyword>
<keyword evidence="1" id="KW-0472">Membrane</keyword>
<dbReference type="InterPro" id="IPR011642">
    <property type="entry name" value="Gate_dom"/>
</dbReference>